<dbReference type="AlphaFoldDB" id="A0A9P4USY5"/>
<feature type="region of interest" description="Disordered" evidence="1">
    <location>
        <begin position="161"/>
        <end position="221"/>
    </location>
</feature>
<feature type="compositionally biased region" description="Polar residues" evidence="1">
    <location>
        <begin position="269"/>
        <end position="280"/>
    </location>
</feature>
<feature type="compositionally biased region" description="Basic and acidic residues" evidence="1">
    <location>
        <begin position="46"/>
        <end position="56"/>
    </location>
</feature>
<keyword evidence="3" id="KW-1185">Reference proteome</keyword>
<feature type="compositionally biased region" description="Polar residues" evidence="1">
    <location>
        <begin position="161"/>
        <end position="195"/>
    </location>
</feature>
<evidence type="ECO:0000256" key="1">
    <source>
        <dbReference type="SAM" id="MobiDB-lite"/>
    </source>
</evidence>
<feature type="compositionally biased region" description="Polar residues" evidence="1">
    <location>
        <begin position="93"/>
        <end position="108"/>
    </location>
</feature>
<proteinExistence type="predicted"/>
<reference evidence="2" key="1">
    <citation type="journal article" date="2020" name="Stud. Mycol.">
        <title>101 Dothideomycetes genomes: a test case for predicting lifestyles and emergence of pathogens.</title>
        <authorList>
            <person name="Haridas S."/>
            <person name="Albert R."/>
            <person name="Binder M."/>
            <person name="Bloem J."/>
            <person name="Labutti K."/>
            <person name="Salamov A."/>
            <person name="Andreopoulos B."/>
            <person name="Baker S."/>
            <person name="Barry K."/>
            <person name="Bills G."/>
            <person name="Bluhm B."/>
            <person name="Cannon C."/>
            <person name="Castanera R."/>
            <person name="Culley D."/>
            <person name="Daum C."/>
            <person name="Ezra D."/>
            <person name="Gonzalez J."/>
            <person name="Henrissat B."/>
            <person name="Kuo A."/>
            <person name="Liang C."/>
            <person name="Lipzen A."/>
            <person name="Lutzoni F."/>
            <person name="Magnuson J."/>
            <person name="Mondo S."/>
            <person name="Nolan M."/>
            <person name="Ohm R."/>
            <person name="Pangilinan J."/>
            <person name="Park H.-J."/>
            <person name="Ramirez L."/>
            <person name="Alfaro M."/>
            <person name="Sun H."/>
            <person name="Tritt A."/>
            <person name="Yoshinaga Y."/>
            <person name="Zwiers L.-H."/>
            <person name="Turgeon B."/>
            <person name="Goodwin S."/>
            <person name="Spatafora J."/>
            <person name="Crous P."/>
            <person name="Grigoriev I."/>
        </authorList>
    </citation>
    <scope>NUCLEOTIDE SEQUENCE</scope>
    <source>
        <strain evidence="2">CBS 116435</strain>
    </source>
</reference>
<feature type="compositionally biased region" description="Low complexity" evidence="1">
    <location>
        <begin position="63"/>
        <end position="81"/>
    </location>
</feature>
<dbReference type="Proteomes" id="UP000799441">
    <property type="component" value="Unassembled WGS sequence"/>
</dbReference>
<gene>
    <name evidence="2" type="ORF">K431DRAFT_282425</name>
</gene>
<feature type="compositionally biased region" description="Basic and acidic residues" evidence="1">
    <location>
        <begin position="281"/>
        <end position="290"/>
    </location>
</feature>
<dbReference type="EMBL" id="MU003773">
    <property type="protein sequence ID" value="KAF2724156.1"/>
    <property type="molecule type" value="Genomic_DNA"/>
</dbReference>
<feature type="region of interest" description="Disordered" evidence="1">
    <location>
        <begin position="259"/>
        <end position="300"/>
    </location>
</feature>
<sequence>MAAASALPVIHAPFNPAEYSRQRSKQHQQQQQQQQPFDASLLCQKLEAHKREQDAVRRRRQQQRQAQQPQQQSQSKSRSAAHFVPKSAAAQFAATTTPLKTDAAATQRSLRRAASKEKRLLRDNQPVLVTNQMIVTDDSKATGREALAETTINIPSHKASSQLFSSSYPPQQEQDVNATGNNKVQRSSSTNQQRSGYMPGDAARRNHVNPNGAILNGPGNRQSCIANATSYRAPPHRNPRDAPAKDPWSALLANPAATAAAAVVERHGTSTPNSRSSTDQVRPRLSHDRPNWCQESQSGEDAKHMLQISGLMHRKAKEVVASAFPGEREVAPKRNGSGGDGVSETLINDAVRIIKKEEKDKRRVSIMGMFKRA</sequence>
<evidence type="ECO:0000313" key="3">
    <source>
        <dbReference type="Proteomes" id="UP000799441"/>
    </source>
</evidence>
<organism evidence="2 3">
    <name type="scientific">Polychaeton citri CBS 116435</name>
    <dbReference type="NCBI Taxonomy" id="1314669"/>
    <lineage>
        <taxon>Eukaryota</taxon>
        <taxon>Fungi</taxon>
        <taxon>Dikarya</taxon>
        <taxon>Ascomycota</taxon>
        <taxon>Pezizomycotina</taxon>
        <taxon>Dothideomycetes</taxon>
        <taxon>Dothideomycetidae</taxon>
        <taxon>Capnodiales</taxon>
        <taxon>Capnodiaceae</taxon>
        <taxon>Polychaeton</taxon>
    </lineage>
</organism>
<accession>A0A9P4USY5</accession>
<comment type="caution">
    <text evidence="2">The sequence shown here is derived from an EMBL/GenBank/DDBJ whole genome shotgun (WGS) entry which is preliminary data.</text>
</comment>
<evidence type="ECO:0000313" key="2">
    <source>
        <dbReference type="EMBL" id="KAF2724156.1"/>
    </source>
</evidence>
<protein>
    <submittedName>
        <fullName evidence="2">Uncharacterized protein</fullName>
    </submittedName>
</protein>
<feature type="region of interest" description="Disordered" evidence="1">
    <location>
        <begin position="1"/>
        <end position="124"/>
    </location>
</feature>
<name>A0A9P4USY5_9PEZI</name>